<organism evidence="2 3">
    <name type="scientific">Rhabdonatronobacter sediminivivens</name>
    <dbReference type="NCBI Taxonomy" id="2743469"/>
    <lineage>
        <taxon>Bacteria</taxon>
        <taxon>Pseudomonadati</taxon>
        <taxon>Pseudomonadota</taxon>
        <taxon>Alphaproteobacteria</taxon>
        <taxon>Rhodobacterales</taxon>
        <taxon>Paracoccaceae</taxon>
        <taxon>Rhabdonatronobacter</taxon>
    </lineage>
</organism>
<feature type="domain" description="IrrE N-terminal-like" evidence="1">
    <location>
        <begin position="64"/>
        <end position="166"/>
    </location>
</feature>
<accession>A0A7Z0KZ31</accession>
<reference evidence="2 3" key="1">
    <citation type="journal article" date="2000" name="Arch. Microbiol.">
        <title>Rhodobaca bogoriensis gen. nov. and sp. nov., an alkaliphilic purple nonsulfur bacterium from African Rift Valley soda lakes.</title>
        <authorList>
            <person name="Milford A.D."/>
            <person name="Achenbach L.A."/>
            <person name="Jung D.O."/>
            <person name="Madigan M.T."/>
        </authorList>
    </citation>
    <scope>NUCLEOTIDE SEQUENCE [LARGE SCALE GENOMIC DNA]</scope>
    <source>
        <strain evidence="2 3">2376</strain>
    </source>
</reference>
<name>A0A7Z0KZ31_9RHOB</name>
<dbReference type="RefSeq" id="WP_179906620.1">
    <property type="nucleotide sequence ID" value="NZ_JACBXS010000026.1"/>
</dbReference>
<dbReference type="AlphaFoldDB" id="A0A7Z0KZ31"/>
<sequence length="177" mass="20461">MTILSLNRFFERARLPESHRKQFRNFNFGMCGREAPPSVRELALSLGFDIAEVQMRQKDRGRLVRDPFSRNGYLIEVNQSDDVCTRRWTVLHEIAHAYLHQSDNLLAGPKYRAGFVHFYDEEERREEREANLVVEAIVFGEGALDGAIGLYGRDERSLCRHFGVNPMPLNIALQKLP</sequence>
<dbReference type="EMBL" id="JACBXS010000026">
    <property type="protein sequence ID" value="NYS25820.1"/>
    <property type="molecule type" value="Genomic_DNA"/>
</dbReference>
<dbReference type="InterPro" id="IPR010359">
    <property type="entry name" value="IrrE_HExxH"/>
</dbReference>
<dbReference type="Gene3D" id="1.10.10.2910">
    <property type="match status" value="1"/>
</dbReference>
<comment type="caution">
    <text evidence="2">The sequence shown here is derived from an EMBL/GenBank/DDBJ whole genome shotgun (WGS) entry which is preliminary data.</text>
</comment>
<proteinExistence type="predicted"/>
<dbReference type="Proteomes" id="UP000529417">
    <property type="component" value="Unassembled WGS sequence"/>
</dbReference>
<keyword evidence="3" id="KW-1185">Reference proteome</keyword>
<protein>
    <submittedName>
        <fullName evidence="2">ImmA/IrrE family metallo-endopeptidase</fullName>
    </submittedName>
</protein>
<dbReference type="Pfam" id="PF06114">
    <property type="entry name" value="Peptidase_M78"/>
    <property type="match status" value="1"/>
</dbReference>
<evidence type="ECO:0000313" key="2">
    <source>
        <dbReference type="EMBL" id="NYS25820.1"/>
    </source>
</evidence>
<gene>
    <name evidence="2" type="ORF">HUK65_12540</name>
</gene>
<evidence type="ECO:0000259" key="1">
    <source>
        <dbReference type="Pfam" id="PF06114"/>
    </source>
</evidence>
<evidence type="ECO:0000313" key="3">
    <source>
        <dbReference type="Proteomes" id="UP000529417"/>
    </source>
</evidence>